<feature type="compositionally biased region" description="Basic and acidic residues" evidence="1">
    <location>
        <begin position="480"/>
        <end position="496"/>
    </location>
</feature>
<dbReference type="AlphaFoldDB" id="A0A395T9D7"/>
<feature type="region of interest" description="Disordered" evidence="1">
    <location>
        <begin position="261"/>
        <end position="301"/>
    </location>
</feature>
<dbReference type="STRING" id="694270.A0A395T9D7"/>
<feature type="region of interest" description="Disordered" evidence="1">
    <location>
        <begin position="403"/>
        <end position="422"/>
    </location>
</feature>
<proteinExistence type="predicted"/>
<feature type="region of interest" description="Disordered" evidence="1">
    <location>
        <begin position="1"/>
        <end position="20"/>
    </location>
</feature>
<feature type="compositionally biased region" description="Basic and acidic residues" evidence="1">
    <location>
        <begin position="526"/>
        <end position="546"/>
    </location>
</feature>
<name>A0A395T9D7_9HYPO</name>
<feature type="compositionally biased region" description="Basic residues" evidence="1">
    <location>
        <begin position="1"/>
        <end position="11"/>
    </location>
</feature>
<organism evidence="2 3">
    <name type="scientific">Fusarium longipes</name>
    <dbReference type="NCBI Taxonomy" id="694270"/>
    <lineage>
        <taxon>Eukaryota</taxon>
        <taxon>Fungi</taxon>
        <taxon>Dikarya</taxon>
        <taxon>Ascomycota</taxon>
        <taxon>Pezizomycotina</taxon>
        <taxon>Sordariomycetes</taxon>
        <taxon>Hypocreomycetidae</taxon>
        <taxon>Hypocreales</taxon>
        <taxon>Nectriaceae</taxon>
        <taxon>Fusarium</taxon>
    </lineage>
</organism>
<reference evidence="2 3" key="1">
    <citation type="journal article" date="2018" name="PLoS Pathog.">
        <title>Evolution of structural diversity of trichothecenes, a family of toxins produced by plant pathogenic and entomopathogenic fungi.</title>
        <authorList>
            <person name="Proctor R.H."/>
            <person name="McCormick S.P."/>
            <person name="Kim H.S."/>
            <person name="Cardoza R.E."/>
            <person name="Stanley A.M."/>
            <person name="Lindo L."/>
            <person name="Kelly A."/>
            <person name="Brown D.W."/>
            <person name="Lee T."/>
            <person name="Vaughan M.M."/>
            <person name="Alexander N.J."/>
            <person name="Busman M."/>
            <person name="Gutierrez S."/>
        </authorList>
    </citation>
    <scope>NUCLEOTIDE SEQUENCE [LARGE SCALE GENOMIC DNA]</scope>
    <source>
        <strain evidence="2 3">NRRL 20695</strain>
    </source>
</reference>
<accession>A0A395T9D7</accession>
<feature type="region of interest" description="Disordered" evidence="1">
    <location>
        <begin position="510"/>
        <end position="557"/>
    </location>
</feature>
<dbReference type="EMBL" id="PXOG01000015">
    <property type="protein sequence ID" value="RGP81117.1"/>
    <property type="molecule type" value="Genomic_DNA"/>
</dbReference>
<protein>
    <submittedName>
        <fullName evidence="2">Uncharacterized protein</fullName>
    </submittedName>
</protein>
<evidence type="ECO:0000313" key="2">
    <source>
        <dbReference type="EMBL" id="RGP81117.1"/>
    </source>
</evidence>
<comment type="caution">
    <text evidence="2">The sequence shown here is derived from an EMBL/GenBank/DDBJ whole genome shotgun (WGS) entry which is preliminary data.</text>
</comment>
<dbReference type="OrthoDB" id="3786931at2759"/>
<feature type="compositionally biased region" description="Basic and acidic residues" evidence="1">
    <location>
        <begin position="283"/>
        <end position="296"/>
    </location>
</feature>
<keyword evidence="3" id="KW-1185">Reference proteome</keyword>
<evidence type="ECO:0000256" key="1">
    <source>
        <dbReference type="SAM" id="MobiDB-lite"/>
    </source>
</evidence>
<feature type="region of interest" description="Disordered" evidence="1">
    <location>
        <begin position="475"/>
        <end position="496"/>
    </location>
</feature>
<gene>
    <name evidence="2" type="ORF">FLONG3_764</name>
</gene>
<dbReference type="Proteomes" id="UP000266234">
    <property type="component" value="Unassembled WGS sequence"/>
</dbReference>
<sequence length="580" mass="67211">MTRNHANHNRHGNHDDYPLHDISDRQLDQLTGLLWMDQSINVVMPDQKWLQHQFHGVTKLDKSNRRSKNLWKRLSSGLENLSLTPRHVNDGRPTACLCDSHRELNPRLIRRLMGLIMRECTLRIHRYRDWRRRNTLPAAVHEWLDRIDAVTGLWMSRDAFDTTFGYQRVSPNQNKVLSKCEACVMAAIGGRPHVLAYLRAPMLGRRDRYADNGRRKFPRLLRVVESWIGHFKADVRRAITAESLEIRQELDKLDAEINSWKEERRQASRPTGPPSRPSRHHDSRTFEVDARSEDNSQGRTSLDEYLWQNGEFDDDERLWMDEDEDYQASLYLDCLMQRQGVTEAKRREIFENDMHPAVRDYTQDAMRMSLDDRLREDVGTELGNDTSSTFSNLSGVPAPLNLARKHGELTPPDSTSGDDTESMWEPVSVYSLPQSVIDGESTHRRTANGGSDTDSVLTTFADNRAHLEFCQRWGFSPGSDLRDAPQTRTQTNHDSDTHSIAAASSVYSNHPGFRRSQQFGTSPPHFPKDRSRESRCYSTHDGRSRDSMGQSRLLTHDQRGKNIWDELREDRERMIREDEN</sequence>
<evidence type="ECO:0000313" key="3">
    <source>
        <dbReference type="Proteomes" id="UP000266234"/>
    </source>
</evidence>